<name>A0A9W9JBS2_9EURO</name>
<reference evidence="2" key="2">
    <citation type="journal article" date="2023" name="IMA Fungus">
        <title>Comparative genomic study of the Penicillium genus elucidates a diverse pangenome and 15 lateral gene transfer events.</title>
        <authorList>
            <person name="Petersen C."/>
            <person name="Sorensen T."/>
            <person name="Nielsen M.R."/>
            <person name="Sondergaard T.E."/>
            <person name="Sorensen J.L."/>
            <person name="Fitzpatrick D.A."/>
            <person name="Frisvad J.C."/>
            <person name="Nielsen K.L."/>
        </authorList>
    </citation>
    <scope>NUCLEOTIDE SEQUENCE</scope>
    <source>
        <strain evidence="2">IBT 20477</strain>
    </source>
</reference>
<gene>
    <name evidence="2" type="ORF">N7449_009494</name>
</gene>
<reference evidence="2" key="1">
    <citation type="submission" date="2022-11" db="EMBL/GenBank/DDBJ databases">
        <authorList>
            <person name="Petersen C."/>
        </authorList>
    </citation>
    <scope>NUCLEOTIDE SEQUENCE</scope>
    <source>
        <strain evidence="2">IBT 20477</strain>
    </source>
</reference>
<evidence type="ECO:0000313" key="2">
    <source>
        <dbReference type="EMBL" id="KAJ5193352.1"/>
    </source>
</evidence>
<keyword evidence="3" id="KW-1185">Reference proteome</keyword>
<dbReference type="Proteomes" id="UP001150942">
    <property type="component" value="Unassembled WGS sequence"/>
</dbReference>
<proteinExistence type="predicted"/>
<organism evidence="2 3">
    <name type="scientific">Penicillium cf. viridicatum</name>
    <dbReference type="NCBI Taxonomy" id="2972119"/>
    <lineage>
        <taxon>Eukaryota</taxon>
        <taxon>Fungi</taxon>
        <taxon>Dikarya</taxon>
        <taxon>Ascomycota</taxon>
        <taxon>Pezizomycotina</taxon>
        <taxon>Eurotiomycetes</taxon>
        <taxon>Eurotiomycetidae</taxon>
        <taxon>Eurotiales</taxon>
        <taxon>Aspergillaceae</taxon>
        <taxon>Penicillium</taxon>
    </lineage>
</organism>
<evidence type="ECO:0000313" key="3">
    <source>
        <dbReference type="Proteomes" id="UP001150942"/>
    </source>
</evidence>
<protein>
    <submittedName>
        <fullName evidence="2">Uncharacterized protein</fullName>
    </submittedName>
</protein>
<accession>A0A9W9JBS2</accession>
<dbReference type="OrthoDB" id="4341458at2759"/>
<feature type="region of interest" description="Disordered" evidence="1">
    <location>
        <begin position="29"/>
        <end position="48"/>
    </location>
</feature>
<sequence>MIEDLGEERMKNSPSALLLLLCGHEFGDEDAHRSSERPTCPSSKRLNQSHAEHQVQSLIWNFTPSLRSVLTRELFEVSPDVRLRMEARFQEEIAQLQVNIGLVRRDLRGLESLRGKKR</sequence>
<dbReference type="EMBL" id="JAPQKQ010000006">
    <property type="protein sequence ID" value="KAJ5193352.1"/>
    <property type="molecule type" value="Genomic_DNA"/>
</dbReference>
<dbReference type="AlphaFoldDB" id="A0A9W9JBS2"/>
<evidence type="ECO:0000256" key="1">
    <source>
        <dbReference type="SAM" id="MobiDB-lite"/>
    </source>
</evidence>
<comment type="caution">
    <text evidence="2">The sequence shown here is derived from an EMBL/GenBank/DDBJ whole genome shotgun (WGS) entry which is preliminary data.</text>
</comment>